<name>A0A7S2XI65_9STRA</name>
<keyword evidence="1" id="KW-0812">Transmembrane</keyword>
<feature type="transmembrane region" description="Helical" evidence="1">
    <location>
        <begin position="131"/>
        <end position="153"/>
    </location>
</feature>
<feature type="signal peptide" evidence="2">
    <location>
        <begin position="1"/>
        <end position="19"/>
    </location>
</feature>
<dbReference type="EMBL" id="HBHQ01001559">
    <property type="protein sequence ID" value="CAD9809171.1"/>
    <property type="molecule type" value="Transcribed_RNA"/>
</dbReference>
<gene>
    <name evidence="3" type="ORF">ASEP1449_LOCUS993</name>
</gene>
<sequence length="667" mass="71978">MKFSASLVLTAALLDGVTGLRTQRKLRVDGDHETIGLALTGGSLTAANIGGAVMRGFQQHKVTIDGEEITAMEAFDYVSALSGGNFPSIMYHYAQNTTSDEILDAGGISDPSLITTEELETIPENSMFHTFVTSIIPSFMAAFAFALLGASFWPTMVYIHFLAPYGIPPNMPMGKEKTTEDHVVPRSEIKSTPVVEFSMTGPANLYPNFIWEQQMYGLAEDVAADFDSIPEADDPAFQALVVELGGLRPGKLLNNSDVLEIAKQNGCRQPVPFFGTPGEIRSQFMACEMTFDPVGNATSEAINFEPFSATPEELSTETDVYSLEKLLGMGTQLVPIMLASLGSALPRDIVDVIEPPIQLDIPTADGVKREVAIADGGYNDGTGIPALVQLKVRKIISVQTITGAYIGDTSSVANPVLSAVTKMTQFFGLVFDPSEFGVSPTNFGVAQKLTNKIFELTNDAESQLVKYANDMFANFQAGNPLVATFKDLNVVDNPFWGTEAGNKVDLTVILMLGVPEKFSSQVPQDVAPPPEGRNFTEYGFFTNEELRLVPNTMSARTATIDLQLPEYNISFSGVSPIPEFALDVKEARMTQILGSWIVKEAWNGLEGPDGESTFGGFNAIFGGESSGFRSEGDYVRAEDPPNSGAGNIQIYTLMYTVAASLFLSLIL</sequence>
<organism evidence="3">
    <name type="scientific">Attheya septentrionalis</name>
    <dbReference type="NCBI Taxonomy" id="420275"/>
    <lineage>
        <taxon>Eukaryota</taxon>
        <taxon>Sar</taxon>
        <taxon>Stramenopiles</taxon>
        <taxon>Ochrophyta</taxon>
        <taxon>Bacillariophyta</taxon>
        <taxon>Coscinodiscophyceae</taxon>
        <taxon>Chaetocerotophycidae</taxon>
        <taxon>Chaetocerotales</taxon>
        <taxon>Attheyaceae</taxon>
        <taxon>Attheya</taxon>
    </lineage>
</organism>
<evidence type="ECO:0000256" key="2">
    <source>
        <dbReference type="SAM" id="SignalP"/>
    </source>
</evidence>
<evidence type="ECO:0008006" key="4">
    <source>
        <dbReference type="Google" id="ProtNLM"/>
    </source>
</evidence>
<dbReference type="AlphaFoldDB" id="A0A7S2XI65"/>
<keyword evidence="2" id="KW-0732">Signal</keyword>
<accession>A0A7S2XI65</accession>
<dbReference type="Gene3D" id="3.40.1090.10">
    <property type="entry name" value="Cytosolic phospholipase A2 catalytic domain"/>
    <property type="match status" value="1"/>
</dbReference>
<feature type="chain" id="PRO_5030807308" description="PNPLA domain-containing protein" evidence="2">
    <location>
        <begin position="20"/>
        <end position="667"/>
    </location>
</feature>
<keyword evidence="1" id="KW-0472">Membrane</keyword>
<reference evidence="3" key="1">
    <citation type="submission" date="2021-01" db="EMBL/GenBank/DDBJ databases">
        <authorList>
            <person name="Corre E."/>
            <person name="Pelletier E."/>
            <person name="Niang G."/>
            <person name="Scheremetjew M."/>
            <person name="Finn R."/>
            <person name="Kale V."/>
            <person name="Holt S."/>
            <person name="Cochrane G."/>
            <person name="Meng A."/>
            <person name="Brown T."/>
            <person name="Cohen L."/>
        </authorList>
    </citation>
    <scope>NUCLEOTIDE SEQUENCE</scope>
    <source>
        <strain evidence="3">CCMP2084</strain>
    </source>
</reference>
<protein>
    <recommendedName>
        <fullName evidence="4">PNPLA domain-containing protein</fullName>
    </recommendedName>
</protein>
<keyword evidence="1" id="KW-1133">Transmembrane helix</keyword>
<evidence type="ECO:0000313" key="3">
    <source>
        <dbReference type="EMBL" id="CAD9809171.1"/>
    </source>
</evidence>
<proteinExistence type="predicted"/>
<evidence type="ECO:0000256" key="1">
    <source>
        <dbReference type="SAM" id="Phobius"/>
    </source>
</evidence>